<keyword evidence="6" id="KW-1185">Reference proteome</keyword>
<dbReference type="InterPro" id="IPR000524">
    <property type="entry name" value="Tscrpt_reg_HTH_GntR"/>
</dbReference>
<evidence type="ECO:0000313" key="6">
    <source>
        <dbReference type="Proteomes" id="UP000481252"/>
    </source>
</evidence>
<dbReference type="InterPro" id="IPR036390">
    <property type="entry name" value="WH_DNA-bd_sf"/>
</dbReference>
<dbReference type="InterPro" id="IPR011711">
    <property type="entry name" value="GntR_C"/>
</dbReference>
<comment type="caution">
    <text evidence="5">The sequence shown here is derived from an EMBL/GenBank/DDBJ whole genome shotgun (WGS) entry which is preliminary data.</text>
</comment>
<dbReference type="AlphaFoldDB" id="A0A7C9RCC3"/>
<gene>
    <name evidence="5" type="ORF">G6N74_28690</name>
</gene>
<dbReference type="RefSeq" id="WP_165121412.1">
    <property type="nucleotide sequence ID" value="NZ_JAAKZG010000024.1"/>
</dbReference>
<dbReference type="EMBL" id="JAAKZG010000024">
    <property type="protein sequence ID" value="NGN45038.1"/>
    <property type="molecule type" value="Genomic_DNA"/>
</dbReference>
<dbReference type="Gene3D" id="1.20.120.530">
    <property type="entry name" value="GntR ligand-binding domain-like"/>
    <property type="match status" value="1"/>
</dbReference>
<evidence type="ECO:0000259" key="4">
    <source>
        <dbReference type="PROSITE" id="PS50949"/>
    </source>
</evidence>
<accession>A0A7C9RCC3</accession>
<dbReference type="PANTHER" id="PTHR43537">
    <property type="entry name" value="TRANSCRIPTIONAL REGULATOR, GNTR FAMILY"/>
    <property type="match status" value="1"/>
</dbReference>
<dbReference type="PANTHER" id="PTHR43537:SF5">
    <property type="entry name" value="UXU OPERON TRANSCRIPTIONAL REGULATOR"/>
    <property type="match status" value="1"/>
</dbReference>
<dbReference type="Gene3D" id="1.10.10.10">
    <property type="entry name" value="Winged helix-like DNA-binding domain superfamily/Winged helix DNA-binding domain"/>
    <property type="match status" value="1"/>
</dbReference>
<keyword evidence="1" id="KW-0805">Transcription regulation</keyword>
<keyword evidence="2" id="KW-0238">DNA-binding</keyword>
<reference evidence="5 6" key="1">
    <citation type="submission" date="2020-02" db="EMBL/GenBank/DDBJ databases">
        <title>Genome sequence of the type strain CGMCC 1.15528 of Mesorhizobium zhangyense.</title>
        <authorList>
            <person name="Gao J."/>
            <person name="Sun J."/>
        </authorList>
    </citation>
    <scope>NUCLEOTIDE SEQUENCE [LARGE SCALE GENOMIC DNA]</scope>
    <source>
        <strain evidence="5 6">CGMCC 1.15528</strain>
    </source>
</reference>
<evidence type="ECO:0000256" key="3">
    <source>
        <dbReference type="ARBA" id="ARBA00023163"/>
    </source>
</evidence>
<dbReference type="SUPFAM" id="SSF46785">
    <property type="entry name" value="Winged helix' DNA-binding domain"/>
    <property type="match status" value="1"/>
</dbReference>
<dbReference type="SUPFAM" id="SSF48008">
    <property type="entry name" value="GntR ligand-binding domain-like"/>
    <property type="match status" value="1"/>
</dbReference>
<sequence>MSETTTARVKASIRLDILVGVLPPGSRIKLQELTDRYEISAIPIREAVRELAGEGLVELHAHKGAVVRGVDIRFVRNMYDIRSALEQMLVSAAVERLDADDIDAIRTAAVDYETASNAGNVQAMLASNARLHRTINTAADNPEALRILEQGWELVLALRFRFGFGDDRIVTIREEHTALVNAIERRSIADAVAITRAHCESACRDLVQQMKKAEFQ</sequence>
<organism evidence="5 6">
    <name type="scientific">Mesorhizobium zhangyense</name>
    <dbReference type="NCBI Taxonomy" id="1776730"/>
    <lineage>
        <taxon>Bacteria</taxon>
        <taxon>Pseudomonadati</taxon>
        <taxon>Pseudomonadota</taxon>
        <taxon>Alphaproteobacteria</taxon>
        <taxon>Hyphomicrobiales</taxon>
        <taxon>Phyllobacteriaceae</taxon>
        <taxon>Mesorhizobium</taxon>
    </lineage>
</organism>
<name>A0A7C9RCC3_9HYPH</name>
<keyword evidence="3" id="KW-0804">Transcription</keyword>
<dbReference type="SMART" id="SM00895">
    <property type="entry name" value="FCD"/>
    <property type="match status" value="1"/>
</dbReference>
<evidence type="ECO:0000256" key="1">
    <source>
        <dbReference type="ARBA" id="ARBA00023015"/>
    </source>
</evidence>
<dbReference type="SMART" id="SM00345">
    <property type="entry name" value="HTH_GNTR"/>
    <property type="match status" value="1"/>
</dbReference>
<dbReference type="InterPro" id="IPR036388">
    <property type="entry name" value="WH-like_DNA-bd_sf"/>
</dbReference>
<dbReference type="PROSITE" id="PS50949">
    <property type="entry name" value="HTH_GNTR"/>
    <property type="match status" value="1"/>
</dbReference>
<dbReference type="InterPro" id="IPR008920">
    <property type="entry name" value="TF_FadR/GntR_C"/>
</dbReference>
<dbReference type="GO" id="GO:0003677">
    <property type="term" value="F:DNA binding"/>
    <property type="evidence" value="ECO:0007669"/>
    <property type="project" value="UniProtKB-KW"/>
</dbReference>
<feature type="domain" description="HTH gntR-type" evidence="4">
    <location>
        <begin position="3"/>
        <end position="70"/>
    </location>
</feature>
<evidence type="ECO:0000256" key="2">
    <source>
        <dbReference type="ARBA" id="ARBA00023125"/>
    </source>
</evidence>
<proteinExistence type="predicted"/>
<evidence type="ECO:0000313" key="5">
    <source>
        <dbReference type="EMBL" id="NGN45038.1"/>
    </source>
</evidence>
<protein>
    <submittedName>
        <fullName evidence="5">GntR family transcriptional regulator</fullName>
    </submittedName>
</protein>
<dbReference type="CDD" id="cd07377">
    <property type="entry name" value="WHTH_GntR"/>
    <property type="match status" value="1"/>
</dbReference>
<dbReference type="Proteomes" id="UP000481252">
    <property type="component" value="Unassembled WGS sequence"/>
</dbReference>
<dbReference type="Pfam" id="PF00392">
    <property type="entry name" value="GntR"/>
    <property type="match status" value="1"/>
</dbReference>
<dbReference type="GO" id="GO:0003700">
    <property type="term" value="F:DNA-binding transcription factor activity"/>
    <property type="evidence" value="ECO:0007669"/>
    <property type="project" value="InterPro"/>
</dbReference>
<dbReference type="Pfam" id="PF07729">
    <property type="entry name" value="FCD"/>
    <property type="match status" value="1"/>
</dbReference>